<gene>
    <name evidence="2" type="ORF">OBRU01_11493</name>
</gene>
<sequence length="185" mass="20687">MTINEECIIKSNALTIYAHKTQSNTLKREADVIKIEIPPINNIINLSIPTSVENKSLYSDQQEYFEEIDRQIKQLKDSASADVLTERLSYHDVHHYVVIYLVLFAGVVIGIAVLMTSPSSLTPPARADIELRATSFEPHAIKCVSESAVNQCCVLSEPENQSCSARFSNKASSPVVFRNKFDRTL</sequence>
<keyword evidence="3" id="KW-1185">Reference proteome</keyword>
<dbReference type="Proteomes" id="UP000037510">
    <property type="component" value="Unassembled WGS sequence"/>
</dbReference>
<proteinExistence type="predicted"/>
<evidence type="ECO:0000256" key="1">
    <source>
        <dbReference type="SAM" id="Phobius"/>
    </source>
</evidence>
<protein>
    <submittedName>
        <fullName evidence="2">Iris-A</fullName>
    </submittedName>
</protein>
<reference evidence="2 3" key="1">
    <citation type="journal article" date="2015" name="Genome Biol. Evol.">
        <title>The genome of winter moth (Operophtera brumata) provides a genomic perspective on sexual dimorphism and phenology.</title>
        <authorList>
            <person name="Derks M.F."/>
            <person name="Smit S."/>
            <person name="Salis L."/>
            <person name="Schijlen E."/>
            <person name="Bossers A."/>
            <person name="Mateman C."/>
            <person name="Pijl A.S."/>
            <person name="de Ridder D."/>
            <person name="Groenen M.A."/>
            <person name="Visser M.E."/>
            <person name="Megens H.J."/>
        </authorList>
    </citation>
    <scope>NUCLEOTIDE SEQUENCE [LARGE SCALE GENOMIC DNA]</scope>
    <source>
        <strain evidence="2">WM2013NL</strain>
        <tissue evidence="2">Head and thorax</tissue>
    </source>
</reference>
<organism evidence="2 3">
    <name type="scientific">Operophtera brumata</name>
    <name type="common">Winter moth</name>
    <name type="synonym">Phalaena brumata</name>
    <dbReference type="NCBI Taxonomy" id="104452"/>
    <lineage>
        <taxon>Eukaryota</taxon>
        <taxon>Metazoa</taxon>
        <taxon>Ecdysozoa</taxon>
        <taxon>Arthropoda</taxon>
        <taxon>Hexapoda</taxon>
        <taxon>Insecta</taxon>
        <taxon>Pterygota</taxon>
        <taxon>Neoptera</taxon>
        <taxon>Endopterygota</taxon>
        <taxon>Lepidoptera</taxon>
        <taxon>Glossata</taxon>
        <taxon>Ditrysia</taxon>
        <taxon>Geometroidea</taxon>
        <taxon>Geometridae</taxon>
        <taxon>Larentiinae</taxon>
        <taxon>Operophtera</taxon>
    </lineage>
</organism>
<keyword evidence="1" id="KW-1133">Transmembrane helix</keyword>
<feature type="transmembrane region" description="Helical" evidence="1">
    <location>
        <begin position="97"/>
        <end position="116"/>
    </location>
</feature>
<keyword evidence="1" id="KW-0472">Membrane</keyword>
<evidence type="ECO:0000313" key="3">
    <source>
        <dbReference type="Proteomes" id="UP000037510"/>
    </source>
</evidence>
<keyword evidence="1" id="KW-0812">Transmembrane</keyword>
<comment type="caution">
    <text evidence="2">The sequence shown here is derived from an EMBL/GenBank/DDBJ whole genome shotgun (WGS) entry which is preliminary data.</text>
</comment>
<accession>A0A0L7L9J4</accession>
<name>A0A0L7L9J4_OPEBR</name>
<dbReference type="EMBL" id="JTDY01002190">
    <property type="protein sequence ID" value="KOB71916.1"/>
    <property type="molecule type" value="Genomic_DNA"/>
</dbReference>
<evidence type="ECO:0000313" key="2">
    <source>
        <dbReference type="EMBL" id="KOB71916.1"/>
    </source>
</evidence>
<dbReference type="AlphaFoldDB" id="A0A0L7L9J4"/>